<evidence type="ECO:0000256" key="8">
    <source>
        <dbReference type="SAM" id="Coils"/>
    </source>
</evidence>
<evidence type="ECO:0000256" key="4">
    <source>
        <dbReference type="ARBA" id="ARBA00022448"/>
    </source>
</evidence>
<dbReference type="PANTHER" id="PTHR31658:SF0">
    <property type="entry name" value="CONSERVED OLIGOMERIC GOLGI COMPLEX SUBUNIT 1"/>
    <property type="match status" value="1"/>
</dbReference>
<proteinExistence type="inferred from homology"/>
<dbReference type="AlphaFoldDB" id="A0A7D9JIR8"/>
<evidence type="ECO:0000313" key="11">
    <source>
        <dbReference type="Proteomes" id="UP001152795"/>
    </source>
</evidence>
<name>A0A7D9JIR8_PARCT</name>
<keyword evidence="5" id="KW-0653">Protein transport</keyword>
<keyword evidence="7" id="KW-0472">Membrane</keyword>
<keyword evidence="4" id="KW-0813">Transport</keyword>
<feature type="region of interest" description="Disordered" evidence="9">
    <location>
        <begin position="147"/>
        <end position="178"/>
    </location>
</feature>
<dbReference type="GO" id="GO:0017119">
    <property type="term" value="C:Golgi transport complex"/>
    <property type="evidence" value="ECO:0007669"/>
    <property type="project" value="InterPro"/>
</dbReference>
<dbReference type="OrthoDB" id="10255522at2759"/>
<keyword evidence="8" id="KW-0175">Coiled coil</keyword>
<dbReference type="EMBL" id="CACRXK020016703">
    <property type="protein sequence ID" value="CAB4030196.1"/>
    <property type="molecule type" value="Genomic_DNA"/>
</dbReference>
<feature type="coiled-coil region" evidence="8">
    <location>
        <begin position="54"/>
        <end position="116"/>
    </location>
</feature>
<protein>
    <recommendedName>
        <fullName evidence="3">Conserved oligomeric Golgi complex subunit 1</fullName>
    </recommendedName>
</protein>
<dbReference type="Gene3D" id="1.20.5.340">
    <property type="match status" value="1"/>
</dbReference>
<accession>A0A7D9JIR8</accession>
<organism evidence="10 11">
    <name type="scientific">Paramuricea clavata</name>
    <name type="common">Red gorgonian</name>
    <name type="synonym">Violescent sea-whip</name>
    <dbReference type="NCBI Taxonomy" id="317549"/>
    <lineage>
        <taxon>Eukaryota</taxon>
        <taxon>Metazoa</taxon>
        <taxon>Cnidaria</taxon>
        <taxon>Anthozoa</taxon>
        <taxon>Octocorallia</taxon>
        <taxon>Malacalcyonacea</taxon>
        <taxon>Plexauridae</taxon>
        <taxon>Paramuricea</taxon>
    </lineage>
</organism>
<dbReference type="PANTHER" id="PTHR31658">
    <property type="entry name" value="CONSERVED OLIGOMERIC GOLGI COMPLEX SUBUNIT 1"/>
    <property type="match status" value="1"/>
</dbReference>
<reference evidence="10" key="1">
    <citation type="submission" date="2020-04" db="EMBL/GenBank/DDBJ databases">
        <authorList>
            <person name="Alioto T."/>
            <person name="Alioto T."/>
            <person name="Gomez Garrido J."/>
        </authorList>
    </citation>
    <scope>NUCLEOTIDE SEQUENCE</scope>
    <source>
        <strain evidence="10">A484AB</strain>
    </source>
</reference>
<feature type="non-terminal residue" evidence="10">
    <location>
        <position position="1"/>
    </location>
</feature>
<evidence type="ECO:0000256" key="9">
    <source>
        <dbReference type="SAM" id="MobiDB-lite"/>
    </source>
</evidence>
<comment type="caution">
    <text evidence="10">The sequence shown here is derived from an EMBL/GenBank/DDBJ whole genome shotgun (WGS) entry which is preliminary data.</text>
</comment>
<keyword evidence="11" id="KW-1185">Reference proteome</keyword>
<evidence type="ECO:0000313" key="10">
    <source>
        <dbReference type="EMBL" id="CAB4030196.1"/>
    </source>
</evidence>
<keyword evidence="6" id="KW-0333">Golgi apparatus</keyword>
<dbReference type="InterPro" id="IPR033370">
    <property type="entry name" value="COG1"/>
</dbReference>
<sequence length="247" mass="28680">MKSQLELNKGEITKLHQLAADHKAEISTLTKSVSKSHEVLSKLSEKADHVMLDHKKMKKQNTELQEQNEKLQNDIKQLQSERQTLDEQLNTLRKEKEDLRIKVNDLTRKNEVIQESIKQKIKALLIARLCRGLTDYCSNFGELMGERKEEKSRKPRYQKTPRGKRPSETPSNRSQEVKERLKMTYTKAFGIWSQWVSTMFRVSFDVYLLHGQGPNALLSATNWDEIVIDEETESGQKVHSSIYVPSQ</sequence>
<evidence type="ECO:0000256" key="5">
    <source>
        <dbReference type="ARBA" id="ARBA00022927"/>
    </source>
</evidence>
<comment type="similarity">
    <text evidence="2">Belongs to the COG1 family.</text>
</comment>
<dbReference type="GO" id="GO:0000139">
    <property type="term" value="C:Golgi membrane"/>
    <property type="evidence" value="ECO:0007669"/>
    <property type="project" value="UniProtKB-SubCell"/>
</dbReference>
<comment type="subcellular location">
    <subcellularLocation>
        <location evidence="1">Golgi apparatus membrane</location>
        <topology evidence="1">Peripheral membrane protein</topology>
    </subcellularLocation>
</comment>
<dbReference type="Proteomes" id="UP001152795">
    <property type="component" value="Unassembled WGS sequence"/>
</dbReference>
<dbReference type="GO" id="GO:0006891">
    <property type="term" value="P:intra-Golgi vesicle-mediated transport"/>
    <property type="evidence" value="ECO:0007669"/>
    <property type="project" value="InterPro"/>
</dbReference>
<dbReference type="GO" id="GO:0015031">
    <property type="term" value="P:protein transport"/>
    <property type="evidence" value="ECO:0007669"/>
    <property type="project" value="UniProtKB-KW"/>
</dbReference>
<evidence type="ECO:0000256" key="1">
    <source>
        <dbReference type="ARBA" id="ARBA00004395"/>
    </source>
</evidence>
<feature type="compositionally biased region" description="Basic residues" evidence="9">
    <location>
        <begin position="153"/>
        <end position="164"/>
    </location>
</feature>
<evidence type="ECO:0000256" key="3">
    <source>
        <dbReference type="ARBA" id="ARBA00020978"/>
    </source>
</evidence>
<evidence type="ECO:0000256" key="6">
    <source>
        <dbReference type="ARBA" id="ARBA00023034"/>
    </source>
</evidence>
<evidence type="ECO:0000256" key="7">
    <source>
        <dbReference type="ARBA" id="ARBA00023136"/>
    </source>
</evidence>
<gene>
    <name evidence="10" type="ORF">PACLA_8A056795</name>
</gene>
<evidence type="ECO:0000256" key="2">
    <source>
        <dbReference type="ARBA" id="ARBA00006653"/>
    </source>
</evidence>